<evidence type="ECO:0000313" key="8">
    <source>
        <dbReference type="EMBL" id="KIE12360.1"/>
    </source>
</evidence>
<dbReference type="AlphaFoldDB" id="A0A0C1RK47"/>
<evidence type="ECO:0000256" key="3">
    <source>
        <dbReference type="ARBA" id="ARBA00022763"/>
    </source>
</evidence>
<evidence type="ECO:0000256" key="5">
    <source>
        <dbReference type="ARBA" id="ARBA00022801"/>
    </source>
</evidence>
<dbReference type="STRING" id="1479485.DA73_0212545"/>
<reference evidence="8" key="1">
    <citation type="journal article" date="2015" name="Genome Announc.">
        <title>Draft Genome Sequence of Tolypothrix boutellei Strain VB521301.</title>
        <authorList>
            <person name="Chandrababunaidu M.M."/>
            <person name="Singh D."/>
            <person name="Sen D."/>
            <person name="Bhan S."/>
            <person name="Das S."/>
            <person name="Gupta A."/>
            <person name="Adhikary S.P."/>
            <person name="Tripathy S."/>
        </authorList>
    </citation>
    <scope>NUCLEOTIDE SEQUENCE</scope>
    <source>
        <strain evidence="8">VB521301</strain>
    </source>
</reference>
<dbReference type="RefSeq" id="WP_038077827.1">
    <property type="nucleotide sequence ID" value="NZ_JHEG04000001.1"/>
</dbReference>
<dbReference type="SUPFAM" id="SSF51658">
    <property type="entry name" value="Xylose isomerase-like"/>
    <property type="match status" value="1"/>
</dbReference>
<comment type="caution">
    <text evidence="8">The sequence shown here is derived from an EMBL/GenBank/DDBJ whole genome shotgun (WGS) entry which is preliminary data.</text>
</comment>
<feature type="compositionally biased region" description="Polar residues" evidence="7">
    <location>
        <begin position="1"/>
        <end position="12"/>
    </location>
</feature>
<evidence type="ECO:0000256" key="1">
    <source>
        <dbReference type="ARBA" id="ARBA00022722"/>
    </source>
</evidence>
<proteinExistence type="predicted"/>
<name>A0A0C1RK47_9CYAN</name>
<dbReference type="PANTHER" id="PTHR31290">
    <property type="entry name" value="UV-DAMAGE ENDONUCLEASE"/>
    <property type="match status" value="1"/>
</dbReference>
<keyword evidence="3" id="KW-0227">DNA damage</keyword>
<dbReference type="InterPro" id="IPR036237">
    <property type="entry name" value="Xyl_isomerase-like_sf"/>
</dbReference>
<dbReference type="GO" id="GO:0004519">
    <property type="term" value="F:endonuclease activity"/>
    <property type="evidence" value="ECO:0007669"/>
    <property type="project" value="UniProtKB-KW"/>
</dbReference>
<accession>A0A0C1RK47</accession>
<keyword evidence="4" id="KW-0228">DNA excision</keyword>
<organism evidence="8">
    <name type="scientific">Tolypothrix bouteillei VB521301</name>
    <dbReference type="NCBI Taxonomy" id="1479485"/>
    <lineage>
        <taxon>Bacteria</taxon>
        <taxon>Bacillati</taxon>
        <taxon>Cyanobacteriota</taxon>
        <taxon>Cyanophyceae</taxon>
        <taxon>Nostocales</taxon>
        <taxon>Tolypothrichaceae</taxon>
        <taxon>Tolypothrix</taxon>
    </lineage>
</organism>
<dbReference type="NCBIfam" id="TIGR00629">
    <property type="entry name" value="uvde"/>
    <property type="match status" value="1"/>
</dbReference>
<keyword evidence="2 8" id="KW-0255">Endonuclease</keyword>
<evidence type="ECO:0000256" key="7">
    <source>
        <dbReference type="SAM" id="MobiDB-lite"/>
    </source>
</evidence>
<dbReference type="GO" id="GO:0009411">
    <property type="term" value="P:response to UV"/>
    <property type="evidence" value="ECO:0007669"/>
    <property type="project" value="InterPro"/>
</dbReference>
<feature type="region of interest" description="Disordered" evidence="7">
    <location>
        <begin position="1"/>
        <end position="36"/>
    </location>
</feature>
<evidence type="ECO:0000256" key="4">
    <source>
        <dbReference type="ARBA" id="ARBA00022769"/>
    </source>
</evidence>
<sequence length="338" mass="38222">MSAVQESKSQSRIADHHSSNARQLPKTEQDDAGFPPVAAATASPRLGLVCITFSKDVRYRTITRTRYLELPENQRETALKVIYRENLQRLDFALTFCVRNSIHLYRMPSGLFPMSDLEDEVGATVLQNMSADLAKIGQRAERVGIRMVLHPDQYVVLSSDSPQIVASSIKILARHARTLDMLGLPRSSWSLMNIHGGKSQRADRLIGVISELPENIKNRLTLENDENAYSSSEILEVCQQAGIPLVFDAHHHICHENLETYDHPSVAEIFYAARATWANPNWQLVHISNGEEAFNDRKHSEYITAMPSVYSEAPWIEVEAKRKEEAIAHLRAWWLVGE</sequence>
<evidence type="ECO:0000256" key="2">
    <source>
        <dbReference type="ARBA" id="ARBA00022759"/>
    </source>
</evidence>
<dbReference type="GO" id="GO:0006289">
    <property type="term" value="P:nucleotide-excision repair"/>
    <property type="evidence" value="ECO:0007669"/>
    <property type="project" value="InterPro"/>
</dbReference>
<dbReference type="InterPro" id="IPR004601">
    <property type="entry name" value="UvdE"/>
</dbReference>
<dbReference type="Gene3D" id="3.20.20.150">
    <property type="entry name" value="Divalent-metal-dependent TIM barrel enzymes"/>
    <property type="match status" value="1"/>
</dbReference>
<gene>
    <name evidence="8" type="ORF">DA73_0212545</name>
</gene>
<evidence type="ECO:0000256" key="6">
    <source>
        <dbReference type="ARBA" id="ARBA00023204"/>
    </source>
</evidence>
<dbReference type="GO" id="GO:0016787">
    <property type="term" value="F:hydrolase activity"/>
    <property type="evidence" value="ECO:0007669"/>
    <property type="project" value="UniProtKB-KW"/>
</dbReference>
<dbReference type="Pfam" id="PF03851">
    <property type="entry name" value="UvdE"/>
    <property type="match status" value="1"/>
</dbReference>
<keyword evidence="6" id="KW-0234">DNA repair</keyword>
<dbReference type="EMBL" id="JHEG02000037">
    <property type="protein sequence ID" value="KIE12360.1"/>
    <property type="molecule type" value="Genomic_DNA"/>
</dbReference>
<keyword evidence="5" id="KW-0378">Hydrolase</keyword>
<protein>
    <submittedName>
        <fullName evidence="8">UV damage repair endonuclease UvdE</fullName>
    </submittedName>
</protein>
<keyword evidence="1" id="KW-0540">Nuclease</keyword>
<dbReference type="NCBIfam" id="NF002640">
    <property type="entry name" value="PRK02308.1-4"/>
    <property type="match status" value="1"/>
</dbReference>
<dbReference type="PANTHER" id="PTHR31290:SF5">
    <property type="entry name" value="UV-DAMAGE ENDONUCLEASE"/>
    <property type="match status" value="1"/>
</dbReference>